<dbReference type="HOGENOM" id="CLU_069253_0_2_14"/>
<name>U4KL01_ALTPJ</name>
<dbReference type="InterPro" id="IPR001853">
    <property type="entry name" value="DSBA-like_thioredoxin_dom"/>
</dbReference>
<dbReference type="PANTHER" id="PTHR13887:SF41">
    <property type="entry name" value="THIOREDOXIN SUPERFAMILY PROTEIN"/>
    <property type="match status" value="1"/>
</dbReference>
<dbReference type="EMBL" id="FO681347">
    <property type="protein sequence ID" value="CCV64402.1"/>
    <property type="molecule type" value="Genomic_DNA"/>
</dbReference>
<dbReference type="AlphaFoldDB" id="U4KL01"/>
<evidence type="ECO:0000313" key="2">
    <source>
        <dbReference type="EMBL" id="CCV64402.1"/>
    </source>
</evidence>
<dbReference type="GO" id="GO:0016491">
    <property type="term" value="F:oxidoreductase activity"/>
    <property type="evidence" value="ECO:0007669"/>
    <property type="project" value="InterPro"/>
</dbReference>
<dbReference type="Proteomes" id="UP000032740">
    <property type="component" value="Chromosome"/>
</dbReference>
<evidence type="ECO:0000313" key="3">
    <source>
        <dbReference type="Proteomes" id="UP000032740"/>
    </source>
</evidence>
<dbReference type="OrthoDB" id="9799122at2"/>
<protein>
    <submittedName>
        <fullName evidence="2">DsbA family oxidoreductase</fullName>
    </submittedName>
</protein>
<dbReference type="PANTHER" id="PTHR13887">
    <property type="entry name" value="GLUTATHIONE S-TRANSFERASE KAPPA"/>
    <property type="match status" value="1"/>
</dbReference>
<gene>
    <name evidence="2" type="ORF">BN85408250</name>
</gene>
<proteinExistence type="predicted"/>
<reference evidence="2 3" key="1">
    <citation type="journal article" date="2013" name="J. Mol. Microbiol. Biotechnol.">
        <title>Analysis of the Complete Genomes of Acholeplasma brassicae , A. palmae and A. laidlawii and Their Comparison to the Obligate Parasites from ' Candidatus Phytoplasma'.</title>
        <authorList>
            <person name="Kube M."/>
            <person name="Siewert C."/>
            <person name="Migdoll A.M."/>
            <person name="Duduk B."/>
            <person name="Holz S."/>
            <person name="Rabus R."/>
            <person name="Seemuller E."/>
            <person name="Mitrovic J."/>
            <person name="Muller I."/>
            <person name="Buttner C."/>
            <person name="Reinhardt R."/>
        </authorList>
    </citation>
    <scope>NUCLEOTIDE SEQUENCE [LARGE SCALE GENOMIC DNA]</scope>
    <source>
        <strain evidence="2 3">J233</strain>
    </source>
</reference>
<dbReference type="Gene3D" id="3.40.30.10">
    <property type="entry name" value="Glutaredoxin"/>
    <property type="match status" value="1"/>
</dbReference>
<accession>U4KL01</accession>
<dbReference type="RefSeq" id="WP_026659439.1">
    <property type="nucleotide sequence ID" value="NC_022538.1"/>
</dbReference>
<dbReference type="STRING" id="1318466.BN85408250"/>
<feature type="domain" description="DSBA-like thioredoxin" evidence="1">
    <location>
        <begin position="3"/>
        <end position="203"/>
    </location>
</feature>
<organism evidence="2 3">
    <name type="scientific">Alteracholeplasma palmae (strain ATCC 49389 / J233)</name>
    <name type="common">Acholeplasma palmae</name>
    <dbReference type="NCBI Taxonomy" id="1318466"/>
    <lineage>
        <taxon>Bacteria</taxon>
        <taxon>Bacillati</taxon>
        <taxon>Mycoplasmatota</taxon>
        <taxon>Mollicutes</taxon>
        <taxon>Acholeplasmatales</taxon>
        <taxon>Acholeplasmataceae</taxon>
        <taxon>Acholeplasma</taxon>
    </lineage>
</organism>
<sequence>MKIEIWSDFACPFCYIGKNRLEIALKEIPSKDVDITYKAYELNPIAPLETTESSVEVFRKLKNTSVESAKQMFNRITQMGALDGLTFKMDDIIMTKTFDGHRLAKWARKFNKEADLTKRLMKAYFEDGLNLANYDVLTQLAEEVGLDKQTARKVLDSNEYEDTVNQEILEARQLGVQGVPFFVINRKYAISGAQSLEQFKEILKDAYKEENSFEIKGDDSGLCTDGNCDI</sequence>
<evidence type="ECO:0000259" key="1">
    <source>
        <dbReference type="Pfam" id="PF01323"/>
    </source>
</evidence>
<keyword evidence="3" id="KW-1185">Reference proteome</keyword>
<dbReference type="Pfam" id="PF01323">
    <property type="entry name" value="DSBA"/>
    <property type="match status" value="1"/>
</dbReference>
<dbReference type="CDD" id="cd03024">
    <property type="entry name" value="DsbA_FrnE"/>
    <property type="match status" value="1"/>
</dbReference>
<dbReference type="InterPro" id="IPR036249">
    <property type="entry name" value="Thioredoxin-like_sf"/>
</dbReference>
<dbReference type="SUPFAM" id="SSF52833">
    <property type="entry name" value="Thioredoxin-like"/>
    <property type="match status" value="1"/>
</dbReference>
<dbReference type="KEGG" id="apal:BN85408250"/>